<reference evidence="2 3" key="1">
    <citation type="journal article" date="2014" name="J. Microbiol.">
        <title>Diaminobutyricibacter tongyongensis gen. nov., sp. nov. and Homoserinibacter gongjuensis gen. nov., sp. nov. belong to the family Microbacteriaceae.</title>
        <authorList>
            <person name="Kim S.J."/>
            <person name="Ahn J.H."/>
            <person name="Weon H.Y."/>
            <person name="Hamada M."/>
            <person name="Suzuki K."/>
            <person name="Kwon S.W."/>
        </authorList>
    </citation>
    <scope>NUCLEOTIDE SEQUENCE [LARGE SCALE GENOMIC DNA]</scope>
    <source>
        <strain evidence="2 3">NBRC 108724</strain>
    </source>
</reference>
<organism evidence="2 3">
    <name type="scientific">Leifsonia tongyongensis</name>
    <dbReference type="NCBI Taxonomy" id="1268043"/>
    <lineage>
        <taxon>Bacteria</taxon>
        <taxon>Bacillati</taxon>
        <taxon>Actinomycetota</taxon>
        <taxon>Actinomycetes</taxon>
        <taxon>Micrococcales</taxon>
        <taxon>Microbacteriaceae</taxon>
        <taxon>Leifsonia</taxon>
    </lineage>
</organism>
<comment type="caution">
    <text evidence="2">The sequence shown here is derived from an EMBL/GenBank/DDBJ whole genome shotgun (WGS) entry which is preliminary data.</text>
</comment>
<evidence type="ECO:0000313" key="2">
    <source>
        <dbReference type="EMBL" id="NEN05786.1"/>
    </source>
</evidence>
<evidence type="ECO:0000313" key="3">
    <source>
        <dbReference type="Proteomes" id="UP000474967"/>
    </source>
</evidence>
<feature type="transmembrane region" description="Helical" evidence="1">
    <location>
        <begin position="176"/>
        <end position="192"/>
    </location>
</feature>
<keyword evidence="3" id="KW-1185">Reference proteome</keyword>
<feature type="transmembrane region" description="Helical" evidence="1">
    <location>
        <begin position="128"/>
        <end position="145"/>
    </location>
</feature>
<evidence type="ECO:0008006" key="4">
    <source>
        <dbReference type="Google" id="ProtNLM"/>
    </source>
</evidence>
<protein>
    <recommendedName>
        <fullName evidence="4">Membrane-anchored protein</fullName>
    </recommendedName>
</protein>
<feature type="transmembrane region" description="Helical" evidence="1">
    <location>
        <begin position="91"/>
        <end position="112"/>
    </location>
</feature>
<feature type="transmembrane region" description="Helical" evidence="1">
    <location>
        <begin position="151"/>
        <end position="169"/>
    </location>
</feature>
<accession>A0A6L9XWY3</accession>
<dbReference type="AlphaFoldDB" id="A0A6L9XWY3"/>
<proteinExistence type="predicted"/>
<keyword evidence="1" id="KW-1133">Transmembrane helix</keyword>
<keyword evidence="1" id="KW-0812">Transmembrane</keyword>
<feature type="transmembrane region" description="Helical" evidence="1">
    <location>
        <begin position="212"/>
        <end position="234"/>
    </location>
</feature>
<dbReference type="InterPro" id="IPR007136">
    <property type="entry name" value="DUF347"/>
</dbReference>
<sequence>MRNKVPEVTAIFWITKVLTTAMGETTSDFMVHQIDPPVAVAIGFVVLAASLVLQFAVKRYLPWVYWFAVVMVSVFGTMVADVIHVQFGVPYAVSTVGFLVALAAIFALWYATQKTLSIHSIDTRPRELFYWAAVLATFALGTAAGDLTATTFHLGYFASGILFAVIIAIPAIGFRFWGWNGVFSFWFAYIITRPLGASFSDWLGLPPERGGVGIGTGLVSAVLTVAIIVCVGIMNRDHKRASRVPALAVNASVE</sequence>
<name>A0A6L9XWY3_9MICO</name>
<dbReference type="Pfam" id="PF03988">
    <property type="entry name" value="DUF347"/>
    <property type="match status" value="4"/>
</dbReference>
<feature type="transmembrane region" description="Helical" evidence="1">
    <location>
        <begin position="39"/>
        <end position="57"/>
    </location>
</feature>
<dbReference type="Proteomes" id="UP000474967">
    <property type="component" value="Unassembled WGS sequence"/>
</dbReference>
<keyword evidence="1" id="KW-0472">Membrane</keyword>
<evidence type="ECO:0000256" key="1">
    <source>
        <dbReference type="SAM" id="Phobius"/>
    </source>
</evidence>
<gene>
    <name evidence="2" type="ORF">G3T36_07860</name>
</gene>
<dbReference type="EMBL" id="JAAGWY010000001">
    <property type="protein sequence ID" value="NEN05786.1"/>
    <property type="molecule type" value="Genomic_DNA"/>
</dbReference>
<feature type="transmembrane region" description="Helical" evidence="1">
    <location>
        <begin position="64"/>
        <end position="85"/>
    </location>
</feature>